<accession>A0A9Q9V6N3</accession>
<feature type="compositionally biased region" description="Polar residues" evidence="1">
    <location>
        <begin position="198"/>
        <end position="207"/>
    </location>
</feature>
<dbReference type="GeneID" id="109072841"/>
<gene>
    <name evidence="2 3" type="primary">LOC109072841</name>
</gene>
<evidence type="ECO:0000256" key="1">
    <source>
        <dbReference type="SAM" id="MobiDB-lite"/>
    </source>
</evidence>
<feature type="region of interest" description="Disordered" evidence="1">
    <location>
        <begin position="160"/>
        <end position="207"/>
    </location>
</feature>
<proteinExistence type="predicted"/>
<evidence type="ECO:0000313" key="3">
    <source>
        <dbReference type="RefSeq" id="XP_018944594.1"/>
    </source>
</evidence>
<name>A0A9Q9V6N3_CYPCA</name>
<protein>
    <submittedName>
        <fullName evidence="2 3">Uncharacterized protein LOC109072841</fullName>
    </submittedName>
</protein>
<dbReference type="PANTHER" id="PTHR38706">
    <property type="entry name" value="SI:CH211-198C19.1-RELATED"/>
    <property type="match status" value="1"/>
</dbReference>
<dbReference type="AlphaFoldDB" id="A0A9Q9V6N3"/>
<dbReference type="OrthoDB" id="8961033at2759"/>
<sequence>MVNGTLNELPQIKHSGFGQPMPRHGLNLLYWFAHDYIDFRNGEIVSKYTPRDKRFGFHKFENDDDDPIVPRQNLPYYEVGNLNSPGADELPDYVRAKYNQNILDSNKDRIIVCQDTNGNFSGVYVTEHLKHDLKLFDSSRTYCVSLHLLETIKNMSQEQFLKQTSNTQEERASQPRPSNTKEEDDKSRVQIREATAPKDNSCSCTIL</sequence>
<dbReference type="PANTHER" id="PTHR38706:SF2">
    <property type="match status" value="1"/>
</dbReference>
<dbReference type="KEGG" id="ccar:109072841"/>
<dbReference type="RefSeq" id="XP_018944586.1">
    <property type="nucleotide sequence ID" value="XM_019089041.2"/>
</dbReference>
<reference evidence="2 3" key="1">
    <citation type="submission" date="2025-04" db="UniProtKB">
        <authorList>
            <consortium name="RefSeq"/>
        </authorList>
    </citation>
    <scope>IDENTIFICATION</scope>
    <source>
        <tissue evidence="2 3">Muscle</tissue>
    </source>
</reference>
<dbReference type="RefSeq" id="XP_018944594.1">
    <property type="nucleotide sequence ID" value="XM_019089049.2"/>
</dbReference>
<feature type="compositionally biased region" description="Basic and acidic residues" evidence="1">
    <location>
        <begin position="168"/>
        <end position="191"/>
    </location>
</feature>
<dbReference type="Proteomes" id="UP001155660">
    <property type="component" value="Chromosome A1"/>
</dbReference>
<organism evidence="2">
    <name type="scientific">Cyprinus carpio</name>
    <name type="common">Common carp</name>
    <dbReference type="NCBI Taxonomy" id="7962"/>
    <lineage>
        <taxon>Eukaryota</taxon>
        <taxon>Metazoa</taxon>
        <taxon>Chordata</taxon>
        <taxon>Craniata</taxon>
        <taxon>Vertebrata</taxon>
        <taxon>Euteleostomi</taxon>
        <taxon>Actinopterygii</taxon>
        <taxon>Neopterygii</taxon>
        <taxon>Teleostei</taxon>
        <taxon>Ostariophysi</taxon>
        <taxon>Cypriniformes</taxon>
        <taxon>Cyprinidae</taxon>
        <taxon>Cyprininae</taxon>
        <taxon>Cyprinus</taxon>
    </lineage>
</organism>
<evidence type="ECO:0000313" key="2">
    <source>
        <dbReference type="RefSeq" id="XP_018944586.1"/>
    </source>
</evidence>